<dbReference type="Proteomes" id="UP000075714">
    <property type="component" value="Unassembled WGS sequence"/>
</dbReference>
<accession>A0A150GS10</accession>
<organism evidence="1 2">
    <name type="scientific">Gonium pectorale</name>
    <name type="common">Green alga</name>
    <dbReference type="NCBI Taxonomy" id="33097"/>
    <lineage>
        <taxon>Eukaryota</taxon>
        <taxon>Viridiplantae</taxon>
        <taxon>Chlorophyta</taxon>
        <taxon>core chlorophytes</taxon>
        <taxon>Chlorophyceae</taxon>
        <taxon>CS clade</taxon>
        <taxon>Chlamydomonadales</taxon>
        <taxon>Volvocaceae</taxon>
        <taxon>Gonium</taxon>
    </lineage>
</organism>
<comment type="caution">
    <text evidence="1">The sequence shown here is derived from an EMBL/GenBank/DDBJ whole genome shotgun (WGS) entry which is preliminary data.</text>
</comment>
<gene>
    <name evidence="1" type="ORF">GPECTOR_9g672</name>
</gene>
<name>A0A150GS10_GONPE</name>
<dbReference type="AlphaFoldDB" id="A0A150GS10"/>
<dbReference type="EMBL" id="LSYV01000010">
    <property type="protein sequence ID" value="KXZ52627.1"/>
    <property type="molecule type" value="Genomic_DNA"/>
</dbReference>
<evidence type="ECO:0000313" key="2">
    <source>
        <dbReference type="Proteomes" id="UP000075714"/>
    </source>
</evidence>
<sequence>MLDLSNTTAPLMSLGANTTLALRGLRLQGVMLALPTPPSRQLQPAQLLQLRAIQLRAPGAMLVLRDVAISTPSCGELSLHQALLCGSAPSPHFIVTPGFLWLSHWSTSALEARNVTVTCSGPVEPHPCVSVVATSGQDVVNALALLQTPSYPLAVMYIYIANDITLAGTAVPVCGRAVEAAGSSIPAAACTRVALGANASTAGGSQGCAVPIRSPIRQAIPVTLSRMVITGGSMLPPQLASALGGGAGGASGADAVAKSVGSGSNGGMEQPAVLLDTGGVAALIDIRSGTIGRLEIYNLTLTGLSLGLPQRYPLGFLRGLLA</sequence>
<keyword evidence="2" id="KW-1185">Reference proteome</keyword>
<reference evidence="2" key="1">
    <citation type="journal article" date="2016" name="Nat. Commun.">
        <title>The Gonium pectorale genome demonstrates co-option of cell cycle regulation during the evolution of multicellularity.</title>
        <authorList>
            <person name="Hanschen E.R."/>
            <person name="Marriage T.N."/>
            <person name="Ferris P.J."/>
            <person name="Hamaji T."/>
            <person name="Toyoda A."/>
            <person name="Fujiyama A."/>
            <person name="Neme R."/>
            <person name="Noguchi H."/>
            <person name="Minakuchi Y."/>
            <person name="Suzuki M."/>
            <person name="Kawai-Toyooka H."/>
            <person name="Smith D.R."/>
            <person name="Sparks H."/>
            <person name="Anderson J."/>
            <person name="Bakaric R."/>
            <person name="Luria V."/>
            <person name="Karger A."/>
            <person name="Kirschner M.W."/>
            <person name="Durand P.M."/>
            <person name="Michod R.E."/>
            <person name="Nozaki H."/>
            <person name="Olson B.J."/>
        </authorList>
    </citation>
    <scope>NUCLEOTIDE SEQUENCE [LARGE SCALE GENOMIC DNA]</scope>
    <source>
        <strain evidence="2">NIES-2863</strain>
    </source>
</reference>
<protein>
    <submittedName>
        <fullName evidence="1">Uncharacterized protein</fullName>
    </submittedName>
</protein>
<evidence type="ECO:0000313" key="1">
    <source>
        <dbReference type="EMBL" id="KXZ52627.1"/>
    </source>
</evidence>
<proteinExistence type="predicted"/>